<evidence type="ECO:0000256" key="6">
    <source>
        <dbReference type="ARBA" id="ARBA00022741"/>
    </source>
</evidence>
<comment type="subcellular location">
    <subcellularLocation>
        <location evidence="13">Mitochondrion</location>
    </subcellularLocation>
    <subcellularLocation>
        <location evidence="13">Cytoplasm</location>
    </subcellularLocation>
    <subcellularLocation>
        <location evidence="1">Plastid</location>
        <location evidence="1">Chloroplast</location>
    </subcellularLocation>
</comment>
<comment type="domain">
    <text evidence="13">Consists of three domains; the N-terminal catalytic domain, the editing domain and the C-terminal C-Ala domain. The editing domain removes incorrectly charged amino acids, while the C-Ala domain, along with tRNA(Ala), serves as a bridge to cooperatively bring together the editing and aminoacylation centers thus stimulating deacylation of misacylated tRNAs.</text>
</comment>
<organism evidence="18 19">
    <name type="scientific">Fistulifera solaris</name>
    <name type="common">Oleaginous diatom</name>
    <dbReference type="NCBI Taxonomy" id="1519565"/>
    <lineage>
        <taxon>Eukaryota</taxon>
        <taxon>Sar</taxon>
        <taxon>Stramenopiles</taxon>
        <taxon>Ochrophyta</taxon>
        <taxon>Bacillariophyta</taxon>
        <taxon>Bacillariophyceae</taxon>
        <taxon>Bacillariophycidae</taxon>
        <taxon>Naviculales</taxon>
        <taxon>Naviculaceae</taxon>
        <taxon>Fistulifera</taxon>
    </lineage>
</organism>
<dbReference type="FunFam" id="3.30.930.10:FF:000011">
    <property type="entry name" value="Alanine--tRNA ligase, cytoplasmic"/>
    <property type="match status" value="1"/>
</dbReference>
<keyword evidence="13" id="KW-0963">Cytoplasm</keyword>
<dbReference type="InterPro" id="IPR009000">
    <property type="entry name" value="Transl_B-barrel_sf"/>
</dbReference>
<evidence type="ECO:0000256" key="11">
    <source>
        <dbReference type="ARBA" id="ARBA00023146"/>
    </source>
</evidence>
<sequence>MKSISNSIMLLWTTLVVRRSSAFRPWGIPNSRVNRMTRFSSTSSLEWSTEKVRSTFVEYFEKQHNHTMVPSSACAPLNDPTLLFTNAGMNQFKPIFLGQVDPTSPLAKLQRAVNSQKCIRAGGKHNDLEDVGRDTYHHTFFEMLGTWSFGNYFKKEAIDMAWDLLTRVYALNPENLYATYFEGNEQIPADIDARDYWLQYLPAHKVIACPARDNFWEMGDVGPCGPCSEIHYDRIGNGRDASALVNQDDPNVIEIWNIVFIQFNREGPTELSTLPAKHIDTGMGLERLTSILQQKSSNYDIDCFQPLFEALQAKSPTARPYAGKLGADDADFHDTAYRAIADHARTLSFAIADGVIPNNEGRGYVLRRILRRAARYGQQILQLPSGFMAELVPIVVQTFGDAFPELKQQEKHIIQVIKEEEEAFGSMLQRGIQYFEQEIVATAGSEAIKIIPGKQAFYLYDTLGFPLDLTQLMAQEAGFTVDTQGFDQAMQEQKKRSRQAQKQARNNNSQGDVLGELQAEQTAWLRQNDILPTDDSFKYDWDVELPATVKAIYTSDGFVAADESAPDGATVGLILDKSSFYAVAGGQETDKGVLDIMDDSNQVVGHFYVNDVQSYAGFVVHEGVVKWTGSSQQLQVGQSVTCRVDYERRQRIAPNHSMTHVLNAALRQVLGDSVDQRGSLCNDEKLRFDFSYNKALNVEQLQAIESSCQAVVADDVAVSSQVLPLAEAQALNGVRAVFGEVYPDPVRVISVGEDTSIEFCGGTHVKRTGEAKSFCLIEETAVAKGIRRITAVTQQAAVEALHQGKALEEQVLQLEKQPDGEVAGALRKQVDSTIMSAALKVSLRARLESIQKAANEAQKKLLQQKVDKALVQLEQQIGQVAEDEKALVLQVDIGGDSKASQRVLNTVQSLAPTKAFLGLSQEGSKVFAFCVVPDALVDQGFRADAWIQAALAPCGGRGGGKAGSAQGQAKECEDLSVVLAAAQQFAQSQVSSNVV</sequence>
<keyword evidence="19" id="KW-1185">Reference proteome</keyword>
<keyword evidence="4 13" id="KW-0436">Ligase</keyword>
<dbReference type="InterPro" id="IPR018162">
    <property type="entry name" value="Ala-tRNA-ligase_IIc_anticod-bd"/>
</dbReference>
<evidence type="ECO:0000256" key="4">
    <source>
        <dbReference type="ARBA" id="ARBA00022598"/>
    </source>
</evidence>
<feature type="compositionally biased region" description="Low complexity" evidence="15">
    <location>
        <begin position="500"/>
        <end position="510"/>
    </location>
</feature>
<feature type="domain" description="Alanyl-transfer RNA synthetases family profile" evidence="17">
    <location>
        <begin position="47"/>
        <end position="803"/>
    </location>
</feature>
<evidence type="ECO:0000313" key="19">
    <source>
        <dbReference type="Proteomes" id="UP000198406"/>
    </source>
</evidence>
<accession>A0A1Z5K0T6</accession>
<comment type="similarity">
    <text evidence="2">Belongs to the class-II aminoacyl-tRNA synthetase family. Alax-L subfamily.</text>
</comment>
<dbReference type="GO" id="GO:0008270">
    <property type="term" value="F:zinc ion binding"/>
    <property type="evidence" value="ECO:0007669"/>
    <property type="project" value="UniProtKB-UniRule"/>
</dbReference>
<dbReference type="EC" id="6.1.1.7" evidence="13"/>
<keyword evidence="8 13" id="KW-0067">ATP-binding</keyword>
<dbReference type="Gene3D" id="2.40.30.130">
    <property type="match status" value="1"/>
</dbReference>
<feature type="signal peptide" evidence="16">
    <location>
        <begin position="1"/>
        <end position="22"/>
    </location>
</feature>
<dbReference type="Gene3D" id="3.30.930.10">
    <property type="entry name" value="Bira Bifunctional Protein, Domain 2"/>
    <property type="match status" value="1"/>
</dbReference>
<comment type="caution">
    <text evidence="18">The sequence shown here is derived from an EMBL/GenBank/DDBJ whole genome shotgun (WGS) entry which is preliminary data.</text>
</comment>
<keyword evidence="14" id="KW-0175">Coiled coil</keyword>
<evidence type="ECO:0000256" key="3">
    <source>
        <dbReference type="ARBA" id="ARBA00022555"/>
    </source>
</evidence>
<name>A0A1Z5K0T6_FISSO</name>
<dbReference type="GO" id="GO:0002161">
    <property type="term" value="F:aminoacyl-tRNA deacylase activity"/>
    <property type="evidence" value="ECO:0007669"/>
    <property type="project" value="TreeGrafter"/>
</dbReference>
<dbReference type="InterPro" id="IPR003156">
    <property type="entry name" value="DHHA1_dom"/>
</dbReference>
<evidence type="ECO:0000256" key="13">
    <source>
        <dbReference type="HAMAP-Rule" id="MF_03133"/>
    </source>
</evidence>
<dbReference type="SUPFAM" id="SSF55186">
    <property type="entry name" value="ThrRS/AlaRS common domain"/>
    <property type="match status" value="1"/>
</dbReference>
<evidence type="ECO:0000256" key="15">
    <source>
        <dbReference type="SAM" id="MobiDB-lite"/>
    </source>
</evidence>
<dbReference type="InterPro" id="IPR018165">
    <property type="entry name" value="Ala-tRNA-synth_IIc_core"/>
</dbReference>
<dbReference type="Gene3D" id="3.10.310.40">
    <property type="match status" value="1"/>
</dbReference>
<keyword evidence="13" id="KW-0496">Mitochondrion</keyword>
<dbReference type="GO" id="GO:0005739">
    <property type="term" value="C:mitochondrion"/>
    <property type="evidence" value="ECO:0007669"/>
    <property type="project" value="UniProtKB-SubCell"/>
</dbReference>
<dbReference type="FunFam" id="3.30.980.10:FF:000004">
    <property type="entry name" value="Alanine--tRNA ligase, cytoplasmic"/>
    <property type="match status" value="1"/>
</dbReference>
<dbReference type="NCBIfam" id="TIGR00344">
    <property type="entry name" value="alaS"/>
    <property type="match status" value="1"/>
</dbReference>
<keyword evidence="5 13" id="KW-0479">Metal-binding</keyword>
<feature type="binding site" evidence="13">
    <location>
        <position position="760"/>
    </location>
    <ligand>
        <name>Zn(2+)</name>
        <dbReference type="ChEBI" id="CHEBI:29105"/>
    </ligand>
</feature>
<dbReference type="Proteomes" id="UP000198406">
    <property type="component" value="Unassembled WGS sequence"/>
</dbReference>
<dbReference type="EMBL" id="BDSP01000137">
    <property type="protein sequence ID" value="GAX19716.1"/>
    <property type="molecule type" value="Genomic_DNA"/>
</dbReference>
<keyword evidence="16" id="KW-0732">Signal</keyword>
<dbReference type="GO" id="GO:0009507">
    <property type="term" value="C:chloroplast"/>
    <property type="evidence" value="ECO:0007669"/>
    <property type="project" value="UniProtKB-SubCell"/>
</dbReference>
<comment type="subunit">
    <text evidence="13">Monomer.</text>
</comment>
<evidence type="ECO:0000256" key="1">
    <source>
        <dbReference type="ARBA" id="ARBA00004229"/>
    </source>
</evidence>
<evidence type="ECO:0000256" key="14">
    <source>
        <dbReference type="SAM" id="Coils"/>
    </source>
</evidence>
<feature type="coiled-coil region" evidence="14">
    <location>
        <begin position="797"/>
        <end position="867"/>
    </location>
</feature>
<dbReference type="InterPro" id="IPR023033">
    <property type="entry name" value="Ala_tRNA_ligase_euk/bac"/>
</dbReference>
<evidence type="ECO:0000256" key="16">
    <source>
        <dbReference type="SAM" id="SignalP"/>
    </source>
</evidence>
<keyword evidence="9 13" id="KW-0694">RNA-binding</keyword>
<dbReference type="InterPro" id="IPR045864">
    <property type="entry name" value="aa-tRNA-synth_II/BPL/LPL"/>
</dbReference>
<dbReference type="InterPro" id="IPR002318">
    <property type="entry name" value="Ala-tRNA-lgiase_IIc"/>
</dbReference>
<gene>
    <name evidence="18" type="ORF">FisN_19Hh303</name>
</gene>
<dbReference type="PANTHER" id="PTHR11777">
    <property type="entry name" value="ALANYL-TRNA SYNTHETASE"/>
    <property type="match status" value="1"/>
</dbReference>
<dbReference type="AlphaFoldDB" id="A0A1Z5K0T6"/>
<dbReference type="InterPro" id="IPR012947">
    <property type="entry name" value="tRNA_SAD"/>
</dbReference>
<dbReference type="GO" id="GO:0000049">
    <property type="term" value="F:tRNA binding"/>
    <property type="evidence" value="ECO:0007669"/>
    <property type="project" value="UniProtKB-KW"/>
</dbReference>
<keyword evidence="7 13" id="KW-0862">Zinc</keyword>
<evidence type="ECO:0000256" key="2">
    <source>
        <dbReference type="ARBA" id="ARBA00008429"/>
    </source>
</evidence>
<protein>
    <recommendedName>
        <fullName evidence="13">Alanine--tRNA ligase</fullName>
        <ecNumber evidence="13">6.1.1.7</ecNumber>
    </recommendedName>
    <alternativeName>
        <fullName evidence="13">Alanyl-tRNA synthetase</fullName>
        <shortName evidence="13">AlaRS</shortName>
    </alternativeName>
</protein>
<feature type="binding site" evidence="13">
    <location>
        <position position="656"/>
    </location>
    <ligand>
        <name>Zn(2+)</name>
        <dbReference type="ChEBI" id="CHEBI:29105"/>
    </ligand>
</feature>
<evidence type="ECO:0000313" key="18">
    <source>
        <dbReference type="EMBL" id="GAX19716.1"/>
    </source>
</evidence>
<dbReference type="GO" id="GO:0005524">
    <property type="term" value="F:ATP binding"/>
    <property type="evidence" value="ECO:0007669"/>
    <property type="project" value="UniProtKB-UniRule"/>
</dbReference>
<dbReference type="CDD" id="cd00673">
    <property type="entry name" value="AlaRS_core"/>
    <property type="match status" value="1"/>
</dbReference>
<dbReference type="FunCoup" id="A0A1Z5K0T6">
    <property type="interactions" value="682"/>
</dbReference>
<reference evidence="18 19" key="1">
    <citation type="journal article" date="2015" name="Plant Cell">
        <title>Oil accumulation by the oleaginous diatom Fistulifera solaris as revealed by the genome and transcriptome.</title>
        <authorList>
            <person name="Tanaka T."/>
            <person name="Maeda Y."/>
            <person name="Veluchamy A."/>
            <person name="Tanaka M."/>
            <person name="Abida H."/>
            <person name="Marechal E."/>
            <person name="Bowler C."/>
            <person name="Muto M."/>
            <person name="Sunaga Y."/>
            <person name="Tanaka M."/>
            <person name="Yoshino T."/>
            <person name="Taniguchi T."/>
            <person name="Fukuda Y."/>
            <person name="Nemoto M."/>
            <person name="Matsumoto M."/>
            <person name="Wong P.S."/>
            <person name="Aburatani S."/>
            <person name="Fujibuchi W."/>
        </authorList>
    </citation>
    <scope>NUCLEOTIDE SEQUENCE [LARGE SCALE GENOMIC DNA]</scope>
    <source>
        <strain evidence="18 19">JPCC DA0580</strain>
    </source>
</reference>
<keyword evidence="3 13" id="KW-0820">tRNA-binding</keyword>
<dbReference type="SUPFAM" id="SSF55681">
    <property type="entry name" value="Class II aaRS and biotin synthetases"/>
    <property type="match status" value="1"/>
</dbReference>
<dbReference type="GO" id="GO:0004813">
    <property type="term" value="F:alanine-tRNA ligase activity"/>
    <property type="evidence" value="ECO:0007669"/>
    <property type="project" value="UniProtKB-UniRule"/>
</dbReference>
<comment type="cofactor">
    <cofactor evidence="13">
        <name>Zn(2+)</name>
        <dbReference type="ChEBI" id="CHEBI:29105"/>
    </cofactor>
    <text evidence="13">Binds 1 zinc ion per subunit.</text>
</comment>
<evidence type="ECO:0000259" key="17">
    <source>
        <dbReference type="PROSITE" id="PS50860"/>
    </source>
</evidence>
<dbReference type="InterPro" id="IPR018164">
    <property type="entry name" value="Ala-tRNA-synth_IIc_N"/>
</dbReference>
<dbReference type="PRINTS" id="PR00980">
    <property type="entry name" value="TRNASYNTHALA"/>
</dbReference>
<dbReference type="PANTHER" id="PTHR11777:SF9">
    <property type="entry name" value="ALANINE--TRNA LIGASE, CYTOPLASMIC"/>
    <property type="match status" value="1"/>
</dbReference>
<dbReference type="Pfam" id="PF01411">
    <property type="entry name" value="tRNA-synt_2c"/>
    <property type="match status" value="1"/>
</dbReference>
<dbReference type="InterPro" id="IPR018163">
    <property type="entry name" value="Thr/Ala-tRNA-synth_IIc_edit"/>
</dbReference>
<dbReference type="InterPro" id="IPR050058">
    <property type="entry name" value="Ala-tRNA_ligase"/>
</dbReference>
<evidence type="ECO:0000256" key="12">
    <source>
        <dbReference type="ARBA" id="ARBA00048300"/>
    </source>
</evidence>
<keyword evidence="11 13" id="KW-0030">Aminoacyl-tRNA synthetase</keyword>
<evidence type="ECO:0000256" key="7">
    <source>
        <dbReference type="ARBA" id="ARBA00022833"/>
    </source>
</evidence>
<dbReference type="InParanoid" id="A0A1Z5K0T6"/>
<keyword evidence="6 13" id="KW-0547">Nucleotide-binding</keyword>
<dbReference type="Pfam" id="PF07973">
    <property type="entry name" value="tRNA_SAD"/>
    <property type="match status" value="1"/>
</dbReference>
<dbReference type="SUPFAM" id="SSF50447">
    <property type="entry name" value="Translation proteins"/>
    <property type="match status" value="1"/>
</dbReference>
<feature type="region of interest" description="Disordered" evidence="15">
    <location>
        <begin position="488"/>
        <end position="513"/>
    </location>
</feature>
<evidence type="ECO:0000256" key="10">
    <source>
        <dbReference type="ARBA" id="ARBA00022917"/>
    </source>
</evidence>
<dbReference type="SMART" id="SM00863">
    <property type="entry name" value="tRNA_SAD"/>
    <property type="match status" value="1"/>
</dbReference>
<dbReference type="GO" id="GO:0070143">
    <property type="term" value="P:mitochondrial alanyl-tRNA aminoacylation"/>
    <property type="evidence" value="ECO:0007669"/>
    <property type="project" value="UniProtKB-UniRule"/>
</dbReference>
<evidence type="ECO:0000256" key="9">
    <source>
        <dbReference type="ARBA" id="ARBA00022884"/>
    </source>
</evidence>
<comment type="function">
    <text evidence="13">Catalyzes the attachment of alanine to tRNA(Ala) in a two-step reaction: alanine is first activated by ATP to form Ala-AMP and then transferred to the acceptor end of tRNA(Ala). Also edits incorrectly charged tRNA(Ala) via its editing domain.</text>
</comment>
<keyword evidence="10 13" id="KW-0648">Protein biosynthesis</keyword>
<evidence type="ECO:0000256" key="5">
    <source>
        <dbReference type="ARBA" id="ARBA00022723"/>
    </source>
</evidence>
<feature type="binding site" evidence="13">
    <location>
        <position position="660"/>
    </location>
    <ligand>
        <name>Zn(2+)</name>
        <dbReference type="ChEBI" id="CHEBI:29105"/>
    </ligand>
</feature>
<evidence type="ECO:0000256" key="8">
    <source>
        <dbReference type="ARBA" id="ARBA00022840"/>
    </source>
</evidence>
<feature type="chain" id="PRO_5012012355" description="Alanine--tRNA ligase" evidence="16">
    <location>
        <begin position="23"/>
        <end position="995"/>
    </location>
</feature>
<proteinExistence type="inferred from homology"/>
<dbReference type="OrthoDB" id="2423964at2759"/>
<comment type="catalytic activity">
    <reaction evidence="12 13">
        <text>tRNA(Ala) + L-alanine + ATP = L-alanyl-tRNA(Ala) + AMP + diphosphate</text>
        <dbReference type="Rhea" id="RHEA:12540"/>
        <dbReference type="Rhea" id="RHEA-COMP:9657"/>
        <dbReference type="Rhea" id="RHEA-COMP:9923"/>
        <dbReference type="ChEBI" id="CHEBI:30616"/>
        <dbReference type="ChEBI" id="CHEBI:33019"/>
        <dbReference type="ChEBI" id="CHEBI:57972"/>
        <dbReference type="ChEBI" id="CHEBI:78442"/>
        <dbReference type="ChEBI" id="CHEBI:78497"/>
        <dbReference type="ChEBI" id="CHEBI:456215"/>
        <dbReference type="EC" id="6.1.1.7"/>
    </reaction>
</comment>
<dbReference type="HAMAP" id="MF_00036_B">
    <property type="entry name" value="Ala_tRNA_synth_B"/>
    <property type="match status" value="1"/>
</dbReference>
<dbReference type="Gene3D" id="3.30.980.10">
    <property type="entry name" value="Threonyl-trna Synthetase, Chain A, domain 2"/>
    <property type="match status" value="1"/>
</dbReference>
<dbReference type="SUPFAM" id="SSF101353">
    <property type="entry name" value="Putative anticodon-binding domain of alanyl-tRNA synthetase (AlaRS)"/>
    <property type="match status" value="1"/>
</dbReference>
<dbReference type="PROSITE" id="PS50860">
    <property type="entry name" value="AA_TRNA_LIGASE_II_ALA"/>
    <property type="match status" value="1"/>
</dbReference>
<dbReference type="Pfam" id="PF02272">
    <property type="entry name" value="DHHA1"/>
    <property type="match status" value="1"/>
</dbReference>
<feature type="binding site" evidence="13">
    <location>
        <position position="764"/>
    </location>
    <ligand>
        <name>Zn(2+)</name>
        <dbReference type="ChEBI" id="CHEBI:29105"/>
    </ligand>
</feature>